<evidence type="ECO:0000313" key="7">
    <source>
        <dbReference type="Proteomes" id="UP000235786"/>
    </source>
</evidence>
<dbReference type="Proteomes" id="UP000235786">
    <property type="component" value="Unassembled WGS sequence"/>
</dbReference>
<feature type="transmembrane region" description="Helical" evidence="5">
    <location>
        <begin position="123"/>
        <end position="145"/>
    </location>
</feature>
<name>A0A2J6S5J2_HYAVF</name>
<evidence type="ECO:0000256" key="2">
    <source>
        <dbReference type="ARBA" id="ARBA00022692"/>
    </source>
</evidence>
<dbReference type="OrthoDB" id="3544486at2759"/>
<dbReference type="PANTHER" id="PTHR15549">
    <property type="entry name" value="PAIRED IMMUNOGLOBULIN-LIKE TYPE 2 RECEPTOR"/>
    <property type="match status" value="1"/>
</dbReference>
<evidence type="ECO:0000313" key="6">
    <source>
        <dbReference type="EMBL" id="PMD46008.1"/>
    </source>
</evidence>
<sequence length="209" mass="21683">MPYPLAYIRGSCTDPSWNSTECNDVCKTVFPSAWDPIIACPGAEFCCELDSNDPSACCNLTNTTAHPLYELPAASTVTVIGSSATSSSAVFVSTATITSTPASTNSNSDSGNSGGGLASGAKIGIGVGVGGGTLLAIAGIALFFFRRRRTAEGVRPELGHTEIHGEDEKIQKAELPGVAEEHNVPLDTKGTHVIMSPELEAAERLPEMP</sequence>
<dbReference type="EMBL" id="KZ613939">
    <property type="protein sequence ID" value="PMD46008.1"/>
    <property type="molecule type" value="Genomic_DNA"/>
</dbReference>
<dbReference type="GO" id="GO:0016020">
    <property type="term" value="C:membrane"/>
    <property type="evidence" value="ECO:0007669"/>
    <property type="project" value="UniProtKB-SubCell"/>
</dbReference>
<evidence type="ECO:0000256" key="3">
    <source>
        <dbReference type="ARBA" id="ARBA00022989"/>
    </source>
</evidence>
<dbReference type="InterPro" id="IPR051694">
    <property type="entry name" value="Immunoregulatory_rcpt-like"/>
</dbReference>
<comment type="subcellular location">
    <subcellularLocation>
        <location evidence="1">Membrane</location>
        <topology evidence="1">Single-pass membrane protein</topology>
    </subcellularLocation>
</comment>
<protein>
    <recommendedName>
        <fullName evidence="8">Extracellular membrane protein CFEM domain-containing protein</fullName>
    </recommendedName>
</protein>
<evidence type="ECO:0008006" key="8">
    <source>
        <dbReference type="Google" id="ProtNLM"/>
    </source>
</evidence>
<dbReference type="GO" id="GO:0071944">
    <property type="term" value="C:cell periphery"/>
    <property type="evidence" value="ECO:0007669"/>
    <property type="project" value="UniProtKB-ARBA"/>
</dbReference>
<organism evidence="6 7">
    <name type="scientific">Hyaloscypha variabilis (strain UAMH 11265 / GT02V1 / F)</name>
    <name type="common">Meliniomyces variabilis</name>
    <dbReference type="NCBI Taxonomy" id="1149755"/>
    <lineage>
        <taxon>Eukaryota</taxon>
        <taxon>Fungi</taxon>
        <taxon>Dikarya</taxon>
        <taxon>Ascomycota</taxon>
        <taxon>Pezizomycotina</taxon>
        <taxon>Leotiomycetes</taxon>
        <taxon>Helotiales</taxon>
        <taxon>Hyaloscyphaceae</taxon>
        <taxon>Hyaloscypha</taxon>
        <taxon>Hyaloscypha variabilis</taxon>
    </lineage>
</organism>
<keyword evidence="3 5" id="KW-1133">Transmembrane helix</keyword>
<dbReference type="AlphaFoldDB" id="A0A2J6S5J2"/>
<keyword evidence="7" id="KW-1185">Reference proteome</keyword>
<reference evidence="6 7" key="1">
    <citation type="submission" date="2016-04" db="EMBL/GenBank/DDBJ databases">
        <title>A degradative enzymes factory behind the ericoid mycorrhizal symbiosis.</title>
        <authorList>
            <consortium name="DOE Joint Genome Institute"/>
            <person name="Martino E."/>
            <person name="Morin E."/>
            <person name="Grelet G."/>
            <person name="Kuo A."/>
            <person name="Kohler A."/>
            <person name="Daghino S."/>
            <person name="Barry K."/>
            <person name="Choi C."/>
            <person name="Cichocki N."/>
            <person name="Clum A."/>
            <person name="Copeland A."/>
            <person name="Hainaut M."/>
            <person name="Haridas S."/>
            <person name="Labutti K."/>
            <person name="Lindquist E."/>
            <person name="Lipzen A."/>
            <person name="Khouja H.-R."/>
            <person name="Murat C."/>
            <person name="Ohm R."/>
            <person name="Olson A."/>
            <person name="Spatafora J."/>
            <person name="Veneault-Fourrey C."/>
            <person name="Henrissat B."/>
            <person name="Grigoriev I."/>
            <person name="Martin F."/>
            <person name="Perotto S."/>
        </authorList>
    </citation>
    <scope>NUCLEOTIDE SEQUENCE [LARGE SCALE GENOMIC DNA]</scope>
    <source>
        <strain evidence="6 7">F</strain>
    </source>
</reference>
<keyword evidence="4 5" id="KW-0472">Membrane</keyword>
<accession>A0A2J6S5J2</accession>
<proteinExistence type="predicted"/>
<dbReference type="PANTHER" id="PTHR15549:SF26">
    <property type="entry name" value="AXIAL BUDDING PATTERN PROTEIN 2-RELATED"/>
    <property type="match status" value="1"/>
</dbReference>
<evidence type="ECO:0000256" key="5">
    <source>
        <dbReference type="SAM" id="Phobius"/>
    </source>
</evidence>
<evidence type="ECO:0000256" key="1">
    <source>
        <dbReference type="ARBA" id="ARBA00004167"/>
    </source>
</evidence>
<keyword evidence="2 5" id="KW-0812">Transmembrane</keyword>
<gene>
    <name evidence="6" type="ORF">L207DRAFT_561458</name>
</gene>
<evidence type="ECO:0000256" key="4">
    <source>
        <dbReference type="ARBA" id="ARBA00023136"/>
    </source>
</evidence>
<dbReference type="STRING" id="1149755.A0A2J6S5J2"/>